<feature type="domain" description="UFSP1/2/DUB catalytic" evidence="3">
    <location>
        <begin position="219"/>
        <end position="439"/>
    </location>
</feature>
<organism evidence="4 5">
    <name type="scientific">Thelonectria olida</name>
    <dbReference type="NCBI Taxonomy" id="1576542"/>
    <lineage>
        <taxon>Eukaryota</taxon>
        <taxon>Fungi</taxon>
        <taxon>Dikarya</taxon>
        <taxon>Ascomycota</taxon>
        <taxon>Pezizomycotina</taxon>
        <taxon>Sordariomycetes</taxon>
        <taxon>Hypocreomycetidae</taxon>
        <taxon>Hypocreales</taxon>
        <taxon>Nectriaceae</taxon>
        <taxon>Thelonectria</taxon>
    </lineage>
</organism>
<proteinExistence type="predicted"/>
<gene>
    <name evidence="4" type="ORF">B0T10DRAFT_282112</name>
</gene>
<dbReference type="GO" id="GO:0016787">
    <property type="term" value="F:hydrolase activity"/>
    <property type="evidence" value="ECO:0007669"/>
    <property type="project" value="UniProtKB-KW"/>
</dbReference>
<dbReference type="Pfam" id="PF07910">
    <property type="entry name" value="Peptidase_C78"/>
    <property type="match status" value="1"/>
</dbReference>
<feature type="compositionally biased region" description="Basic and acidic residues" evidence="2">
    <location>
        <begin position="91"/>
        <end position="103"/>
    </location>
</feature>
<protein>
    <submittedName>
        <fullName evidence="4">Peptidase family C78-domain-containing protein</fullName>
    </submittedName>
</protein>
<dbReference type="AlphaFoldDB" id="A0A9P9ATW8"/>
<dbReference type="EMBL" id="JAGPYM010000007">
    <property type="protein sequence ID" value="KAH6891990.1"/>
    <property type="molecule type" value="Genomic_DNA"/>
</dbReference>
<name>A0A9P9ATW8_9HYPO</name>
<keyword evidence="1" id="KW-0378">Hydrolase</keyword>
<dbReference type="OrthoDB" id="288987at2759"/>
<feature type="region of interest" description="Disordered" evidence="2">
    <location>
        <begin position="77"/>
        <end position="167"/>
    </location>
</feature>
<reference evidence="4 5" key="1">
    <citation type="journal article" date="2021" name="Nat. Commun.">
        <title>Genetic determinants of endophytism in the Arabidopsis root mycobiome.</title>
        <authorList>
            <person name="Mesny F."/>
            <person name="Miyauchi S."/>
            <person name="Thiergart T."/>
            <person name="Pickel B."/>
            <person name="Atanasova L."/>
            <person name="Karlsson M."/>
            <person name="Huettel B."/>
            <person name="Barry K.W."/>
            <person name="Haridas S."/>
            <person name="Chen C."/>
            <person name="Bauer D."/>
            <person name="Andreopoulos W."/>
            <person name="Pangilinan J."/>
            <person name="LaButti K."/>
            <person name="Riley R."/>
            <person name="Lipzen A."/>
            <person name="Clum A."/>
            <person name="Drula E."/>
            <person name="Henrissat B."/>
            <person name="Kohler A."/>
            <person name="Grigoriev I.V."/>
            <person name="Martin F.M."/>
            <person name="Hacquard S."/>
        </authorList>
    </citation>
    <scope>NUCLEOTIDE SEQUENCE [LARGE SCALE GENOMIC DNA]</scope>
    <source>
        <strain evidence="4 5">MPI-CAGE-CH-0241</strain>
    </source>
</reference>
<evidence type="ECO:0000313" key="5">
    <source>
        <dbReference type="Proteomes" id="UP000777438"/>
    </source>
</evidence>
<evidence type="ECO:0000313" key="4">
    <source>
        <dbReference type="EMBL" id="KAH6891990.1"/>
    </source>
</evidence>
<accession>A0A9P9ATW8</accession>
<keyword evidence="5" id="KW-1185">Reference proteome</keyword>
<evidence type="ECO:0000256" key="2">
    <source>
        <dbReference type="SAM" id="MobiDB-lite"/>
    </source>
</evidence>
<feature type="compositionally biased region" description="Polar residues" evidence="2">
    <location>
        <begin position="150"/>
        <end position="161"/>
    </location>
</feature>
<evidence type="ECO:0000259" key="3">
    <source>
        <dbReference type="Pfam" id="PF07910"/>
    </source>
</evidence>
<comment type="caution">
    <text evidence="4">The sequence shown here is derived from an EMBL/GenBank/DDBJ whole genome shotgun (WGS) entry which is preliminary data.</text>
</comment>
<evidence type="ECO:0000256" key="1">
    <source>
        <dbReference type="ARBA" id="ARBA00022801"/>
    </source>
</evidence>
<dbReference type="InterPro" id="IPR012462">
    <property type="entry name" value="UFSP1/2_DUB_cat"/>
</dbReference>
<sequence length="440" mass="49412">MDHHISTPECPFCGFRPGEGDYELILHIETNHPEGEPPSDVAEETFACPQDGCGELLTQDEVAYHLQLHELEAKDGAADVSEQAQPAIPETEVREPTRRSSHDKSHRRRREKQRETSTGWKAIFSGSKSRQSNDSSHRKSHKSKGLAFSNPDTGEPSSSIESGDRSRQFARLGKSELGRFAHEKEMPTWLIRLLKEEGQVINTGIMDVLRQLLEQCPSTQVAYLCHSEVQHISKLRREGGFCGYRNIQMLISHIIGAKTTGADAFGPTFPSIFQIQDLIENAWDMGFNSQGRIETGGIKGTRKYIGTPEAQAVFCSLSIPCSVQAFKDKERSKARANFLGAIEQYFQSGVVDVEDRVHLTSLPPIYLQHPGHSLTIVGLERQVDGEVNLLVFDPSFRDSVKINQLVGKVFRHRTSKVDEAVQPYRRGSHYLRKYNAFEVL</sequence>
<dbReference type="Gene3D" id="3.90.70.130">
    <property type="match status" value="1"/>
</dbReference>
<dbReference type="Proteomes" id="UP000777438">
    <property type="component" value="Unassembled WGS sequence"/>
</dbReference>